<dbReference type="InterPro" id="IPR027038">
    <property type="entry name" value="RanGap"/>
</dbReference>
<name>A0A0M0JQ99_9EUKA</name>
<proteinExistence type="predicted"/>
<dbReference type="Proteomes" id="UP000037460">
    <property type="component" value="Unassembled WGS sequence"/>
</dbReference>
<evidence type="ECO:0000313" key="4">
    <source>
        <dbReference type="EMBL" id="KOO28776.1"/>
    </source>
</evidence>
<dbReference type="EMBL" id="JWZX01002515">
    <property type="protein sequence ID" value="KOO28776.1"/>
    <property type="molecule type" value="Genomic_DNA"/>
</dbReference>
<dbReference type="SMART" id="SM00368">
    <property type="entry name" value="LRR_RI"/>
    <property type="match status" value="8"/>
</dbReference>
<reference evidence="5" key="1">
    <citation type="journal article" date="2015" name="PLoS Genet.">
        <title>Genome Sequence and Transcriptome Analyses of Chrysochromulina tobin: Metabolic Tools for Enhanced Algal Fitness in the Prominent Order Prymnesiales (Haptophyceae).</title>
        <authorList>
            <person name="Hovde B.T."/>
            <person name="Deodato C.R."/>
            <person name="Hunsperger H.M."/>
            <person name="Ryken S.A."/>
            <person name="Yost W."/>
            <person name="Jha R.K."/>
            <person name="Patterson J."/>
            <person name="Monnat R.J. Jr."/>
            <person name="Barlow S.B."/>
            <person name="Starkenburg S.R."/>
            <person name="Cattolico R.A."/>
        </authorList>
    </citation>
    <scope>NUCLEOTIDE SEQUENCE</scope>
    <source>
        <strain evidence="5">CCMP291</strain>
    </source>
</reference>
<dbReference type="Pfam" id="PF13516">
    <property type="entry name" value="LRR_6"/>
    <property type="match status" value="5"/>
</dbReference>
<comment type="caution">
    <text evidence="4">The sequence shown here is derived from an EMBL/GenBank/DDBJ whole genome shotgun (WGS) entry which is preliminary data.</text>
</comment>
<dbReference type="Gene3D" id="3.80.10.10">
    <property type="entry name" value="Ribonuclease Inhibitor"/>
    <property type="match status" value="2"/>
</dbReference>
<dbReference type="AlphaFoldDB" id="A0A0M0JQ99"/>
<evidence type="ECO:0000256" key="1">
    <source>
        <dbReference type="ARBA" id="ARBA00022468"/>
    </source>
</evidence>
<dbReference type="GO" id="GO:0006913">
    <property type="term" value="P:nucleocytoplasmic transport"/>
    <property type="evidence" value="ECO:0007669"/>
    <property type="project" value="TreeGrafter"/>
</dbReference>
<organism evidence="4 5">
    <name type="scientific">Chrysochromulina tobinii</name>
    <dbReference type="NCBI Taxonomy" id="1460289"/>
    <lineage>
        <taxon>Eukaryota</taxon>
        <taxon>Haptista</taxon>
        <taxon>Haptophyta</taxon>
        <taxon>Prymnesiophyceae</taxon>
        <taxon>Prymnesiales</taxon>
        <taxon>Chrysochromulinaceae</taxon>
        <taxon>Chrysochromulina</taxon>
    </lineage>
</organism>
<dbReference type="GO" id="GO:0005634">
    <property type="term" value="C:nucleus"/>
    <property type="evidence" value="ECO:0007669"/>
    <property type="project" value="TreeGrafter"/>
</dbReference>
<evidence type="ECO:0008006" key="6">
    <source>
        <dbReference type="Google" id="ProtNLM"/>
    </source>
</evidence>
<dbReference type="SUPFAM" id="SSF52047">
    <property type="entry name" value="RNI-like"/>
    <property type="match status" value="2"/>
</dbReference>
<accession>A0A0M0JQ99</accession>
<dbReference type="GO" id="GO:0005829">
    <property type="term" value="C:cytosol"/>
    <property type="evidence" value="ECO:0007669"/>
    <property type="project" value="TreeGrafter"/>
</dbReference>
<keyword evidence="5" id="KW-1185">Reference proteome</keyword>
<evidence type="ECO:0000256" key="2">
    <source>
        <dbReference type="ARBA" id="ARBA00022614"/>
    </source>
</evidence>
<sequence>MLQTITPGTLRKLNLSHTAMSVDVAATFGFAHEGLSALLVLRLRGCSLGDGGVGLICEALHHPSSAASSPLTELALASNGLTPAAATHLADAVRELPSLVMLDLSYNELGSLGCVAIGEAISERRVLQSLSLAATGLHDEAVAQLAGLLSLTPLVELDLDGNAASDYAMSALLEMASRTQTLTTLRLSANAIGETGARALAQHLSTDPGGSLRSIALANNPIGLKGGEALRICMRVCRSVTDLSLTGAGVAAEQLKDIDECVAQNRSDLRVQSRQATKSLLRAAAQRAEERAAGIGTEGAAGVTAARADATAAPTAAATAAGRTSPASDLFATSTHLDFAPQTVGRATATHAASASTPSSIPGDRFAPSGDLSAGVVRQWRELSLLPSARLVLLDHAMISDEHADELAEYTRDNTCTELLHLGGNELTNEGLTVLAAALPTSSIRRLSLAGNNVQDEGALALGTALAKGFAPEHIDLSDNMLTDTGALGLVEQALRHGPALVWLDLRANPLITSEGRHEARAAAERARFELLL</sequence>
<keyword evidence="1" id="KW-0343">GTPase activation</keyword>
<evidence type="ECO:0000313" key="5">
    <source>
        <dbReference type="Proteomes" id="UP000037460"/>
    </source>
</evidence>
<dbReference type="PANTHER" id="PTHR24113">
    <property type="entry name" value="RAN GTPASE-ACTIVATING PROTEIN 1"/>
    <property type="match status" value="1"/>
</dbReference>
<protein>
    <recommendedName>
        <fullName evidence="6">Protein nlrc3</fullName>
    </recommendedName>
</protein>
<gene>
    <name evidence="4" type="ORF">Ctob_005555</name>
</gene>
<evidence type="ECO:0000256" key="3">
    <source>
        <dbReference type="ARBA" id="ARBA00022737"/>
    </source>
</evidence>
<dbReference type="GO" id="GO:0005096">
    <property type="term" value="F:GTPase activator activity"/>
    <property type="evidence" value="ECO:0007669"/>
    <property type="project" value="UniProtKB-KW"/>
</dbReference>
<keyword evidence="3" id="KW-0677">Repeat</keyword>
<dbReference type="PANTHER" id="PTHR24113:SF12">
    <property type="entry name" value="RAN GTPASE-ACTIVATING PROTEIN 1"/>
    <property type="match status" value="1"/>
</dbReference>
<dbReference type="InterPro" id="IPR001611">
    <property type="entry name" value="Leu-rich_rpt"/>
</dbReference>
<dbReference type="GO" id="GO:0048471">
    <property type="term" value="C:perinuclear region of cytoplasm"/>
    <property type="evidence" value="ECO:0007669"/>
    <property type="project" value="TreeGrafter"/>
</dbReference>
<dbReference type="GO" id="GO:0031267">
    <property type="term" value="F:small GTPase binding"/>
    <property type="evidence" value="ECO:0007669"/>
    <property type="project" value="TreeGrafter"/>
</dbReference>
<keyword evidence="2" id="KW-0433">Leucine-rich repeat</keyword>
<dbReference type="InterPro" id="IPR032675">
    <property type="entry name" value="LRR_dom_sf"/>
</dbReference>
<dbReference type="OrthoDB" id="120976at2759"/>